<dbReference type="PROSITE" id="PS51257">
    <property type="entry name" value="PROKAR_LIPOPROTEIN"/>
    <property type="match status" value="1"/>
</dbReference>
<dbReference type="RefSeq" id="WP_011709879.1">
    <property type="nucleotide sequence ID" value="NZ_BMIX01000001.1"/>
</dbReference>
<reference evidence="3" key="1">
    <citation type="journal article" date="2019" name="Int. J. Syst. Evol. Microbiol.">
        <title>The Global Catalogue of Microorganisms (GCM) 10K type strain sequencing project: providing services to taxonomists for standard genome sequencing and annotation.</title>
        <authorList>
            <consortium name="The Broad Institute Genomics Platform"/>
            <consortium name="The Broad Institute Genome Sequencing Center for Infectious Disease"/>
            <person name="Wu L."/>
            <person name="Ma J."/>
        </authorList>
    </citation>
    <scope>NUCLEOTIDE SEQUENCE [LARGE SCALE GENOMIC DNA]</scope>
    <source>
        <strain evidence="3">CGMCC 1.15422</strain>
    </source>
</reference>
<proteinExistence type="predicted"/>
<organism evidence="2 3">
    <name type="scientific">Christiangramia forsetii</name>
    <dbReference type="NCBI Taxonomy" id="411153"/>
    <lineage>
        <taxon>Bacteria</taxon>
        <taxon>Pseudomonadati</taxon>
        <taxon>Bacteroidota</taxon>
        <taxon>Flavobacteriia</taxon>
        <taxon>Flavobacteriales</taxon>
        <taxon>Flavobacteriaceae</taxon>
        <taxon>Christiangramia</taxon>
    </lineage>
</organism>
<dbReference type="EMBL" id="BMIX01000001">
    <property type="protein sequence ID" value="GGG27264.1"/>
    <property type="molecule type" value="Genomic_DNA"/>
</dbReference>
<evidence type="ECO:0000256" key="1">
    <source>
        <dbReference type="SAM" id="SignalP"/>
    </source>
</evidence>
<accession>A0ABQ1WG26</accession>
<protein>
    <submittedName>
        <fullName evidence="2">Uncharacterized protein</fullName>
    </submittedName>
</protein>
<evidence type="ECO:0000313" key="3">
    <source>
        <dbReference type="Proteomes" id="UP000605733"/>
    </source>
</evidence>
<keyword evidence="1" id="KW-0732">Signal</keyword>
<feature type="signal peptide" evidence="1">
    <location>
        <begin position="1"/>
        <end position="18"/>
    </location>
</feature>
<feature type="chain" id="PRO_5046415893" evidence="1">
    <location>
        <begin position="19"/>
        <end position="317"/>
    </location>
</feature>
<gene>
    <name evidence="2" type="ORF">GCM10011532_08360</name>
</gene>
<comment type="caution">
    <text evidence="2">The sequence shown here is derived from an EMBL/GenBank/DDBJ whole genome shotgun (WGS) entry which is preliminary data.</text>
</comment>
<name>A0ABQ1WG26_9FLAO</name>
<sequence length="317" mass="33994">MKKLILMAFLGATMLSCSTESLELNDQQVEEVNATTDACSNLAGPDNSIDLTPAQIEANYNSVSRLKILYNNLLAKNVRGTGEFFPSIQDLAVRYVNSADKFGAYTSTYTVSNGDCTDSAEITVNVVPVCNINAGSDNTSTVLTISEVNNNYNSISRLKVLYKSLVASGVNTDGTFNPTIEEIAARYTNAQDKTGYYSTTYTVGSGNCTDSAELAVTVVEDEVTDPVCTVNAGPDNSINLTTSQISSNYNSVSRLKVLYGKLLGNGVSRQGTWSPSIEELAKRYVNANDKTGIYTSTYTLTEGDCSDSADISIIVTE</sequence>
<dbReference type="Proteomes" id="UP000605733">
    <property type="component" value="Unassembled WGS sequence"/>
</dbReference>
<keyword evidence="3" id="KW-1185">Reference proteome</keyword>
<evidence type="ECO:0000313" key="2">
    <source>
        <dbReference type="EMBL" id="GGG27264.1"/>
    </source>
</evidence>